<dbReference type="GO" id="GO:0030286">
    <property type="term" value="C:dynein complex"/>
    <property type="evidence" value="ECO:0007669"/>
    <property type="project" value="InterPro"/>
</dbReference>
<keyword evidence="3" id="KW-1185">Reference proteome</keyword>
<feature type="domain" description="Dynein heavy chain C-terminal" evidence="1">
    <location>
        <begin position="2"/>
        <end position="87"/>
    </location>
</feature>
<dbReference type="InterPro" id="IPR026983">
    <property type="entry name" value="DHC"/>
</dbReference>
<dbReference type="Gene3D" id="1.20.1270.280">
    <property type="match status" value="1"/>
</dbReference>
<sequence length="246" mass="28342">MKECEILHQLLTEVRNTLTTIRNACENNVMGDQLSDHYLSAADDLYHLRIPRIWCKMTGTTAPPYTYNAAQWLRDLEDRWKHFEKILSMSNKSIRGIHLWGCSIEKTTNEFQDQASRQGYAPLPVLHLQCYPVNEKPALQEPSFQCPLYASRIAPRDPIMEIDIKKEGIPPMRCLHKTGGVLDHQPTKCCKIIFVCCQLHNICIDKHLPVSDIPEELPEDENDVVYQGPVDDGKSTRDQLIRQRFS</sequence>
<accession>A0A8W8JGA8</accession>
<feature type="domain" description="Dynein heavy chain C-terminal" evidence="1">
    <location>
        <begin position="94"/>
        <end position="151"/>
    </location>
</feature>
<reference evidence="2" key="1">
    <citation type="submission" date="2022-08" db="UniProtKB">
        <authorList>
            <consortium name="EnsemblMetazoa"/>
        </authorList>
    </citation>
    <scope>IDENTIFICATION</scope>
    <source>
        <strain evidence="2">05x7-T-G4-1.051#20</strain>
    </source>
</reference>
<dbReference type="GO" id="GO:0045505">
    <property type="term" value="F:dynein intermediate chain binding"/>
    <property type="evidence" value="ECO:0007669"/>
    <property type="project" value="InterPro"/>
</dbReference>
<organism evidence="2 3">
    <name type="scientific">Magallana gigas</name>
    <name type="common">Pacific oyster</name>
    <name type="synonym">Crassostrea gigas</name>
    <dbReference type="NCBI Taxonomy" id="29159"/>
    <lineage>
        <taxon>Eukaryota</taxon>
        <taxon>Metazoa</taxon>
        <taxon>Spiralia</taxon>
        <taxon>Lophotrochozoa</taxon>
        <taxon>Mollusca</taxon>
        <taxon>Bivalvia</taxon>
        <taxon>Autobranchia</taxon>
        <taxon>Pteriomorphia</taxon>
        <taxon>Ostreida</taxon>
        <taxon>Ostreoidea</taxon>
        <taxon>Ostreidae</taxon>
        <taxon>Magallana</taxon>
    </lineage>
</organism>
<dbReference type="InterPro" id="IPR041228">
    <property type="entry name" value="Dynein_C"/>
</dbReference>
<dbReference type="GO" id="GO:0007018">
    <property type="term" value="P:microtubule-based movement"/>
    <property type="evidence" value="ECO:0007669"/>
    <property type="project" value="InterPro"/>
</dbReference>
<dbReference type="EnsemblMetazoa" id="G19122.1">
    <property type="protein sequence ID" value="G19122.1:cds"/>
    <property type="gene ID" value="G19122"/>
</dbReference>
<dbReference type="AlphaFoldDB" id="A0A8W8JGA8"/>
<evidence type="ECO:0000313" key="2">
    <source>
        <dbReference type="EnsemblMetazoa" id="G19122.1:cds"/>
    </source>
</evidence>
<dbReference type="GO" id="GO:0051959">
    <property type="term" value="F:dynein light intermediate chain binding"/>
    <property type="evidence" value="ECO:0007669"/>
    <property type="project" value="InterPro"/>
</dbReference>
<dbReference type="Pfam" id="PF18199">
    <property type="entry name" value="Dynein_C"/>
    <property type="match status" value="2"/>
</dbReference>
<dbReference type="PANTHER" id="PTHR45703">
    <property type="entry name" value="DYNEIN HEAVY CHAIN"/>
    <property type="match status" value="1"/>
</dbReference>
<name>A0A8W8JGA8_MAGGI</name>
<dbReference type="Proteomes" id="UP000005408">
    <property type="component" value="Unassembled WGS sequence"/>
</dbReference>
<evidence type="ECO:0000259" key="1">
    <source>
        <dbReference type="Pfam" id="PF18199"/>
    </source>
</evidence>
<dbReference type="PANTHER" id="PTHR45703:SF8">
    <property type="entry name" value="DYNEINS HEAVY CHAIN"/>
    <property type="match status" value="1"/>
</dbReference>
<proteinExistence type="predicted"/>
<evidence type="ECO:0000313" key="3">
    <source>
        <dbReference type="Proteomes" id="UP000005408"/>
    </source>
</evidence>
<protein>
    <recommendedName>
        <fullName evidence="1">Dynein heavy chain C-terminal domain-containing protein</fullName>
    </recommendedName>
</protein>